<dbReference type="Proteomes" id="UP001216139">
    <property type="component" value="Chromosome"/>
</dbReference>
<evidence type="ECO:0000313" key="4">
    <source>
        <dbReference type="Proteomes" id="UP001216139"/>
    </source>
</evidence>
<dbReference type="RefSeq" id="WP_273629934.1">
    <property type="nucleotide sequence ID" value="NZ_CP117167.1"/>
</dbReference>
<dbReference type="SUPFAM" id="SSF52283">
    <property type="entry name" value="Formate/glycerate dehydrogenase catalytic domain-like"/>
    <property type="match status" value="1"/>
</dbReference>
<name>A0ABY7T5L3_9SPHI</name>
<dbReference type="PANTHER" id="PTHR43026">
    <property type="entry name" value="2-HYDROXYACID DEHYDROGENASE HOMOLOG 1-RELATED"/>
    <property type="match status" value="1"/>
</dbReference>
<dbReference type="InterPro" id="IPR058205">
    <property type="entry name" value="D-LDH-like"/>
</dbReference>
<keyword evidence="4" id="KW-1185">Reference proteome</keyword>
<gene>
    <name evidence="3" type="ORF">PQO05_23730</name>
</gene>
<evidence type="ECO:0000259" key="2">
    <source>
        <dbReference type="Pfam" id="PF00389"/>
    </source>
</evidence>
<dbReference type="Pfam" id="PF00389">
    <property type="entry name" value="2-Hacid_dh"/>
    <property type="match status" value="1"/>
</dbReference>
<dbReference type="EMBL" id="CP117167">
    <property type="protein sequence ID" value="WCT11745.1"/>
    <property type="molecule type" value="Genomic_DNA"/>
</dbReference>
<dbReference type="PANTHER" id="PTHR43026:SF1">
    <property type="entry name" value="2-HYDROXYACID DEHYDROGENASE HOMOLOG 1-RELATED"/>
    <property type="match status" value="1"/>
</dbReference>
<dbReference type="InterPro" id="IPR006139">
    <property type="entry name" value="D-isomer_2_OHA_DH_cat_dom"/>
</dbReference>
<dbReference type="Gene3D" id="3.40.50.720">
    <property type="entry name" value="NAD(P)-binding Rossmann-like Domain"/>
    <property type="match status" value="1"/>
</dbReference>
<reference evidence="3 4" key="1">
    <citation type="submission" date="2023-02" db="EMBL/GenBank/DDBJ databases">
        <title>Genome sequence of Mucilaginibacter jinjuensis strain KACC 16571.</title>
        <authorList>
            <person name="Kim S."/>
            <person name="Heo J."/>
            <person name="Kwon S.-W."/>
        </authorList>
    </citation>
    <scope>NUCLEOTIDE SEQUENCE [LARGE SCALE GENOMIC DNA]</scope>
    <source>
        <strain evidence="3 4">KACC 16571</strain>
    </source>
</reference>
<protein>
    <submittedName>
        <fullName evidence="3">Lactate dehydrogenase</fullName>
    </submittedName>
</protein>
<sequence>MKVVAYSIKDFEKVFLAMANCRKHEITLISNQLNPETAIYAEGKDAVIVCSNDDVSAPVINLLADMGIRYITTRTSATDHIDKQAAALRGIKLANVPPVSPLTITEHTTIPHHLLTSDALQQIANQTIKNLDLWQQNKCVGKACICANGCSVGH</sequence>
<organism evidence="3 4">
    <name type="scientific">Mucilaginibacter jinjuensis</name>
    <dbReference type="NCBI Taxonomy" id="1176721"/>
    <lineage>
        <taxon>Bacteria</taxon>
        <taxon>Pseudomonadati</taxon>
        <taxon>Bacteroidota</taxon>
        <taxon>Sphingobacteriia</taxon>
        <taxon>Sphingobacteriales</taxon>
        <taxon>Sphingobacteriaceae</taxon>
        <taxon>Mucilaginibacter</taxon>
    </lineage>
</organism>
<proteinExistence type="predicted"/>
<accession>A0ABY7T5L3</accession>
<feature type="domain" description="D-isomer specific 2-hydroxyacid dehydrogenase catalytic" evidence="2">
    <location>
        <begin position="20"/>
        <end position="139"/>
    </location>
</feature>
<keyword evidence="1" id="KW-0520">NAD</keyword>
<evidence type="ECO:0000256" key="1">
    <source>
        <dbReference type="ARBA" id="ARBA00023027"/>
    </source>
</evidence>
<evidence type="ECO:0000313" key="3">
    <source>
        <dbReference type="EMBL" id="WCT11745.1"/>
    </source>
</evidence>